<proteinExistence type="predicted"/>
<dbReference type="Proteomes" id="UP000249066">
    <property type="component" value="Unassembled WGS sequence"/>
</dbReference>
<dbReference type="NCBIfam" id="TIGR03100">
    <property type="entry name" value="hydr1_PEP"/>
    <property type="match status" value="1"/>
</dbReference>
<comment type="caution">
    <text evidence="2">The sequence shown here is derived from an EMBL/GenBank/DDBJ whole genome shotgun (WGS) entry which is preliminary data.</text>
</comment>
<accession>A0A2W5C9S1</accession>
<evidence type="ECO:0000313" key="2">
    <source>
        <dbReference type="EMBL" id="PZO91905.1"/>
    </source>
</evidence>
<reference evidence="2 3" key="1">
    <citation type="submission" date="2017-08" db="EMBL/GenBank/DDBJ databases">
        <title>Infants hospitalized years apart are colonized by the same room-sourced microbial strains.</title>
        <authorList>
            <person name="Brooks B."/>
            <person name="Olm M.R."/>
            <person name="Firek B.A."/>
            <person name="Baker R."/>
            <person name="Thomas B.C."/>
            <person name="Morowitz M.J."/>
            <person name="Banfield J.F."/>
        </authorList>
    </citation>
    <scope>NUCLEOTIDE SEQUENCE [LARGE SCALE GENOMIC DNA]</scope>
    <source>
        <strain evidence="2">S2_018_000_R2_101</strain>
    </source>
</reference>
<dbReference type="InterPro" id="IPR017531">
    <property type="entry name" value="Hydrolase-1_PEP"/>
</dbReference>
<dbReference type="InterPro" id="IPR029058">
    <property type="entry name" value="AB_hydrolase_fold"/>
</dbReference>
<dbReference type="Pfam" id="PF12146">
    <property type="entry name" value="Hydrolase_4"/>
    <property type="match status" value="1"/>
</dbReference>
<sequence>MRYILNFSCEDEICAATLDTASGGTGLLIVSGGNEIRAGAHAGMARLAAHLSARGIPVFRFDRRGVGDSGGENDGFTASAADIAAAAAAFRAACPHVSRLIGFGNCDAATALAFFHNDARLDALILSNPWAVENDDGLPPPGAIRRHYARRLRDPAAWRALQRGRIDLGKLALGLSRAAHPASAQPLVMRLAAALTDAPPAQIILAERDMTAMAFAAEWRKPPFATARARISVTTVPTASHGFAGPGDEDRLFAIILKAIGELSTLDSPPVD</sequence>
<organism evidence="2 3">
    <name type="scientific">Sphingomonas sanxanigenens</name>
    <dbReference type="NCBI Taxonomy" id="397260"/>
    <lineage>
        <taxon>Bacteria</taxon>
        <taxon>Pseudomonadati</taxon>
        <taxon>Pseudomonadota</taxon>
        <taxon>Alphaproteobacteria</taxon>
        <taxon>Sphingomonadales</taxon>
        <taxon>Sphingomonadaceae</taxon>
        <taxon>Sphingomonas</taxon>
    </lineage>
</organism>
<dbReference type="InterPro" id="IPR022742">
    <property type="entry name" value="Hydrolase_4"/>
</dbReference>
<name>A0A2W5C9S1_9SPHN</name>
<evidence type="ECO:0000259" key="1">
    <source>
        <dbReference type="Pfam" id="PF12146"/>
    </source>
</evidence>
<evidence type="ECO:0000313" key="3">
    <source>
        <dbReference type="Proteomes" id="UP000249066"/>
    </source>
</evidence>
<keyword evidence="2" id="KW-0378">Hydrolase</keyword>
<dbReference type="Gene3D" id="3.40.50.1820">
    <property type="entry name" value="alpha/beta hydrolase"/>
    <property type="match status" value="1"/>
</dbReference>
<dbReference type="SUPFAM" id="SSF53474">
    <property type="entry name" value="alpha/beta-Hydrolases"/>
    <property type="match status" value="1"/>
</dbReference>
<dbReference type="EMBL" id="QFNN01000003">
    <property type="protein sequence ID" value="PZO91905.1"/>
    <property type="molecule type" value="Genomic_DNA"/>
</dbReference>
<dbReference type="AlphaFoldDB" id="A0A2W5C9S1"/>
<gene>
    <name evidence="2" type="ORF">DI623_01540</name>
</gene>
<protein>
    <submittedName>
        <fullName evidence="2">Hydrolase 1, exosortase A system-associated</fullName>
    </submittedName>
</protein>
<feature type="domain" description="Serine aminopeptidase S33" evidence="1">
    <location>
        <begin position="44"/>
        <end position="137"/>
    </location>
</feature>
<dbReference type="GO" id="GO:0016787">
    <property type="term" value="F:hydrolase activity"/>
    <property type="evidence" value="ECO:0007669"/>
    <property type="project" value="UniProtKB-KW"/>
</dbReference>